<proteinExistence type="predicted"/>
<dbReference type="AlphaFoldDB" id="A0A0F9LUL4"/>
<comment type="caution">
    <text evidence="1">The sequence shown here is derived from an EMBL/GenBank/DDBJ whole genome shotgun (WGS) entry which is preliminary data.</text>
</comment>
<gene>
    <name evidence="1" type="ORF">LCGC14_1235210</name>
</gene>
<organism evidence="1">
    <name type="scientific">marine sediment metagenome</name>
    <dbReference type="NCBI Taxonomy" id="412755"/>
    <lineage>
        <taxon>unclassified sequences</taxon>
        <taxon>metagenomes</taxon>
        <taxon>ecological metagenomes</taxon>
    </lineage>
</organism>
<dbReference type="EMBL" id="LAZR01006628">
    <property type="protein sequence ID" value="KKM90771.1"/>
    <property type="molecule type" value="Genomic_DNA"/>
</dbReference>
<accession>A0A0F9LUL4</accession>
<sequence length="59" mass="7297">MKIRILWPYIQRTNHGYPTRVEDCNKCLWFKVTIGYLFMINYYDGILDFVKIRICKYEI</sequence>
<protein>
    <submittedName>
        <fullName evidence="1">Uncharacterized protein</fullName>
    </submittedName>
</protein>
<reference evidence="1" key="1">
    <citation type="journal article" date="2015" name="Nature">
        <title>Complex archaea that bridge the gap between prokaryotes and eukaryotes.</title>
        <authorList>
            <person name="Spang A."/>
            <person name="Saw J.H."/>
            <person name="Jorgensen S.L."/>
            <person name="Zaremba-Niedzwiedzka K."/>
            <person name="Martijn J."/>
            <person name="Lind A.E."/>
            <person name="van Eijk R."/>
            <person name="Schleper C."/>
            <person name="Guy L."/>
            <person name="Ettema T.J."/>
        </authorList>
    </citation>
    <scope>NUCLEOTIDE SEQUENCE</scope>
</reference>
<name>A0A0F9LUL4_9ZZZZ</name>
<evidence type="ECO:0000313" key="1">
    <source>
        <dbReference type="EMBL" id="KKM90771.1"/>
    </source>
</evidence>